<dbReference type="EMBL" id="KN822949">
    <property type="protein sequence ID" value="KIO33266.1"/>
    <property type="molecule type" value="Genomic_DNA"/>
</dbReference>
<dbReference type="InterPro" id="IPR029069">
    <property type="entry name" value="HotDog_dom_sf"/>
</dbReference>
<keyword evidence="3" id="KW-1185">Reference proteome</keyword>
<reference evidence="2 3" key="1">
    <citation type="submission" date="2014-04" db="EMBL/GenBank/DDBJ databases">
        <authorList>
            <consortium name="DOE Joint Genome Institute"/>
            <person name="Kuo A."/>
            <person name="Girlanda M."/>
            <person name="Perotto S."/>
            <person name="Kohler A."/>
            <person name="Nagy L.G."/>
            <person name="Floudas D."/>
            <person name="Copeland A."/>
            <person name="Barry K.W."/>
            <person name="Cichocki N."/>
            <person name="Veneault-Fourrey C."/>
            <person name="LaButti K."/>
            <person name="Lindquist E.A."/>
            <person name="Lipzen A."/>
            <person name="Lundell T."/>
            <person name="Morin E."/>
            <person name="Murat C."/>
            <person name="Sun H."/>
            <person name="Tunlid A."/>
            <person name="Henrissat B."/>
            <person name="Grigoriev I.V."/>
            <person name="Hibbett D.S."/>
            <person name="Martin F."/>
            <person name="Nordberg H.P."/>
            <person name="Cantor M.N."/>
            <person name="Hua S.X."/>
        </authorList>
    </citation>
    <scope>NUCLEOTIDE SEQUENCE [LARGE SCALE GENOMIC DNA]</scope>
    <source>
        <strain evidence="2 3">MUT 4182</strain>
    </source>
</reference>
<dbReference type="Gene3D" id="2.40.160.210">
    <property type="entry name" value="Acyl-CoA thioesterase, double hotdog domain"/>
    <property type="match status" value="1"/>
</dbReference>
<organism evidence="2 3">
    <name type="scientific">Tulasnella calospora MUT 4182</name>
    <dbReference type="NCBI Taxonomy" id="1051891"/>
    <lineage>
        <taxon>Eukaryota</taxon>
        <taxon>Fungi</taxon>
        <taxon>Dikarya</taxon>
        <taxon>Basidiomycota</taxon>
        <taxon>Agaricomycotina</taxon>
        <taxon>Agaricomycetes</taxon>
        <taxon>Cantharellales</taxon>
        <taxon>Tulasnellaceae</taxon>
        <taxon>Tulasnella</taxon>
    </lineage>
</organism>
<dbReference type="Pfam" id="PF13622">
    <property type="entry name" value="4HBT_3"/>
    <property type="match status" value="1"/>
</dbReference>
<dbReference type="PANTHER" id="PTHR38110:SF1">
    <property type="entry name" value="THIOESTERASE DOMAIN-CONTAINING PROTEIN"/>
    <property type="match status" value="1"/>
</dbReference>
<proteinExistence type="predicted"/>
<dbReference type="HOGENOM" id="CLU_071618_0_0_1"/>
<dbReference type="InterPro" id="IPR052389">
    <property type="entry name" value="Sec_Metab_Biosynth-Assoc"/>
</dbReference>
<dbReference type="STRING" id="1051891.A0A0C3QUX0"/>
<reference evidence="3" key="2">
    <citation type="submission" date="2015-01" db="EMBL/GenBank/DDBJ databases">
        <title>Evolutionary Origins and Diversification of the Mycorrhizal Mutualists.</title>
        <authorList>
            <consortium name="DOE Joint Genome Institute"/>
            <consortium name="Mycorrhizal Genomics Consortium"/>
            <person name="Kohler A."/>
            <person name="Kuo A."/>
            <person name="Nagy L.G."/>
            <person name="Floudas D."/>
            <person name="Copeland A."/>
            <person name="Barry K.W."/>
            <person name="Cichocki N."/>
            <person name="Veneault-Fourrey C."/>
            <person name="LaButti K."/>
            <person name="Lindquist E.A."/>
            <person name="Lipzen A."/>
            <person name="Lundell T."/>
            <person name="Morin E."/>
            <person name="Murat C."/>
            <person name="Riley R."/>
            <person name="Ohm R."/>
            <person name="Sun H."/>
            <person name="Tunlid A."/>
            <person name="Henrissat B."/>
            <person name="Grigoriev I.V."/>
            <person name="Hibbett D.S."/>
            <person name="Martin F."/>
        </authorList>
    </citation>
    <scope>NUCLEOTIDE SEQUENCE [LARGE SCALE GENOMIC DNA]</scope>
    <source>
        <strain evidence="3">MUT 4182</strain>
    </source>
</reference>
<dbReference type="InterPro" id="IPR049449">
    <property type="entry name" value="TesB_ACOT8-like_N"/>
</dbReference>
<dbReference type="PANTHER" id="PTHR38110">
    <property type="entry name" value="CHROMOSOME 23, WHOLE GENOME SHOTGUN SEQUENCE"/>
    <property type="match status" value="1"/>
</dbReference>
<accession>A0A0C3QUX0</accession>
<dbReference type="SUPFAM" id="SSF54637">
    <property type="entry name" value="Thioesterase/thiol ester dehydrase-isomerase"/>
    <property type="match status" value="1"/>
</dbReference>
<dbReference type="Proteomes" id="UP000054248">
    <property type="component" value="Unassembled WGS sequence"/>
</dbReference>
<evidence type="ECO:0000313" key="3">
    <source>
        <dbReference type="Proteomes" id="UP000054248"/>
    </source>
</evidence>
<dbReference type="InterPro" id="IPR042171">
    <property type="entry name" value="Acyl-CoA_hotdog"/>
</dbReference>
<name>A0A0C3QUX0_9AGAM</name>
<evidence type="ECO:0000313" key="2">
    <source>
        <dbReference type="EMBL" id="KIO33266.1"/>
    </source>
</evidence>
<gene>
    <name evidence="2" type="ORF">M407DRAFT_234421</name>
</gene>
<sequence length="335" mass="37372">MAPLSQASRTTFKKTLEDGTQVYECVADSQWTVGVVTFGGYSLGLVVDAARQCQASTGHPDIIHLSSQFLRAATPGPMEVKISKVRTGNQFTNLAAELYQKVRTVVLPQSDALKATVQLIFGNFDQLSTSAVAGASIPSTHAPLHPLVVHPAKAMLTPHHWAQRFTMHYNWAKDAYFDKKNASFVTEGRDVDGLLTGTWVHLREPPEVKLSPAYIPFFVDMIQPPWDVLPQEYTKGRKFWYPSLSITIEFKCRLPLSSDYASHTLGVFGRKRHLQDGIWSDSTEIWSAPSNLGDQAKVDEKWREKMVCVAVASQVAYMASPDINRRYAEGEKSRL</sequence>
<dbReference type="OrthoDB" id="2532955at2759"/>
<dbReference type="AlphaFoldDB" id="A0A0C3QUX0"/>
<feature type="domain" description="Acyl-CoA thioesterase-like N-terminal HotDog" evidence="1">
    <location>
        <begin position="28"/>
        <end position="104"/>
    </location>
</feature>
<protein>
    <recommendedName>
        <fullName evidence="1">Acyl-CoA thioesterase-like N-terminal HotDog domain-containing protein</fullName>
    </recommendedName>
</protein>
<evidence type="ECO:0000259" key="1">
    <source>
        <dbReference type="Pfam" id="PF13622"/>
    </source>
</evidence>